<dbReference type="Pfam" id="PF07883">
    <property type="entry name" value="Cupin_2"/>
    <property type="match status" value="1"/>
</dbReference>
<evidence type="ECO:0000313" key="3">
    <source>
        <dbReference type="Proteomes" id="UP000009047"/>
    </source>
</evidence>
<evidence type="ECO:0000313" key="2">
    <source>
        <dbReference type="EMBL" id="ADK86179.1"/>
    </source>
</evidence>
<name>E1QMD6_DESB2</name>
<evidence type="ECO:0000259" key="1">
    <source>
        <dbReference type="Pfam" id="PF07883"/>
    </source>
</evidence>
<dbReference type="HOGENOM" id="CLU_156449_0_0_7"/>
<dbReference type="SUPFAM" id="SSF51182">
    <property type="entry name" value="RmlC-like cupins"/>
    <property type="match status" value="1"/>
</dbReference>
<dbReference type="EMBL" id="CP002085">
    <property type="protein sequence ID" value="ADK86179.1"/>
    <property type="molecule type" value="Genomic_DNA"/>
</dbReference>
<dbReference type="RefSeq" id="WP_013259618.1">
    <property type="nucleotide sequence ID" value="NC_014365.1"/>
</dbReference>
<dbReference type="InterPro" id="IPR014710">
    <property type="entry name" value="RmlC-like_jellyroll"/>
</dbReference>
<sequence length="104" mass="11354">MKHVALFTEGKFRPEAMSKLLVHDSPHFKIINFNFEPGQELPVHSHDIEGQLSIVILEGQGEFLAKDGVLPAAAGDVLISDIAEPHGLRAKTRLRALVTIAPPI</sequence>
<dbReference type="KEGG" id="dbr:Deba_2825"/>
<dbReference type="STRING" id="644282.Deba_2825"/>
<keyword evidence="3" id="KW-1185">Reference proteome</keyword>
<feature type="domain" description="Cupin type-2" evidence="1">
    <location>
        <begin position="33"/>
        <end position="98"/>
    </location>
</feature>
<organism evidence="2 3">
    <name type="scientific">Desulfarculus baarsii (strain ATCC 33931 / DSM 2075 / LMG 7858 / VKM B-1802 / 2st14)</name>
    <dbReference type="NCBI Taxonomy" id="644282"/>
    <lineage>
        <taxon>Bacteria</taxon>
        <taxon>Pseudomonadati</taxon>
        <taxon>Thermodesulfobacteriota</taxon>
        <taxon>Desulfarculia</taxon>
        <taxon>Desulfarculales</taxon>
        <taxon>Desulfarculaceae</taxon>
        <taxon>Desulfarculus</taxon>
    </lineage>
</organism>
<reference evidence="2 3" key="1">
    <citation type="journal article" date="2010" name="Stand. Genomic Sci.">
        <title>Complete genome sequence of Desulfarculus baarsii type strain (2st14).</title>
        <authorList>
            <person name="Sun H."/>
            <person name="Spring S."/>
            <person name="Lapidus A."/>
            <person name="Davenport K."/>
            <person name="Del Rio T.G."/>
            <person name="Tice H."/>
            <person name="Nolan M."/>
            <person name="Copeland A."/>
            <person name="Cheng J.F."/>
            <person name="Lucas S."/>
            <person name="Tapia R."/>
            <person name="Goodwin L."/>
            <person name="Pitluck S."/>
            <person name="Ivanova N."/>
            <person name="Pagani I."/>
            <person name="Mavromatis K."/>
            <person name="Ovchinnikova G."/>
            <person name="Pati A."/>
            <person name="Chen A."/>
            <person name="Palaniappan K."/>
            <person name="Hauser L."/>
            <person name="Chang Y.J."/>
            <person name="Jeffries C.D."/>
            <person name="Detter J.C."/>
            <person name="Han C."/>
            <person name="Rohde M."/>
            <person name="Brambilla E."/>
            <person name="Goker M."/>
            <person name="Woyke T."/>
            <person name="Bristow J."/>
            <person name="Eisen J.A."/>
            <person name="Markowitz V."/>
            <person name="Hugenholtz P."/>
            <person name="Kyrpides N.C."/>
            <person name="Klenk H.P."/>
            <person name="Land M."/>
        </authorList>
    </citation>
    <scope>NUCLEOTIDE SEQUENCE [LARGE SCALE GENOMIC DNA]</scope>
    <source>
        <strain evidence="3">ATCC 33931 / DSM 2075 / LMG 7858 / VKM B-1802 / 2st14</strain>
    </source>
</reference>
<dbReference type="InterPro" id="IPR013096">
    <property type="entry name" value="Cupin_2"/>
</dbReference>
<protein>
    <submittedName>
        <fullName evidence="2">Cupin 2 conserved barrel domain protein</fullName>
    </submittedName>
</protein>
<gene>
    <name evidence="2" type="ordered locus">Deba_2825</name>
</gene>
<dbReference type="AlphaFoldDB" id="E1QMD6"/>
<accession>E1QMD6</accession>
<dbReference type="eggNOG" id="COG1917">
    <property type="taxonomic scope" value="Bacteria"/>
</dbReference>
<dbReference type="Proteomes" id="UP000009047">
    <property type="component" value="Chromosome"/>
</dbReference>
<dbReference type="OrthoDB" id="9796319at2"/>
<dbReference type="Gene3D" id="2.60.120.10">
    <property type="entry name" value="Jelly Rolls"/>
    <property type="match status" value="1"/>
</dbReference>
<proteinExistence type="predicted"/>
<dbReference type="InterPro" id="IPR011051">
    <property type="entry name" value="RmlC_Cupin_sf"/>
</dbReference>